<evidence type="ECO:0000313" key="2">
    <source>
        <dbReference type="EMBL" id="KAJ7007113.1"/>
    </source>
</evidence>
<dbReference type="EMBL" id="JAQIZT010000002">
    <property type="protein sequence ID" value="KAJ7007113.1"/>
    <property type="molecule type" value="Genomic_DNA"/>
</dbReference>
<comment type="caution">
    <text evidence="2">The sequence shown here is derived from an EMBL/GenBank/DDBJ whole genome shotgun (WGS) entry which is preliminary data.</text>
</comment>
<feature type="region of interest" description="Disordered" evidence="1">
    <location>
        <begin position="39"/>
        <end position="69"/>
    </location>
</feature>
<dbReference type="AlphaFoldDB" id="A0AAD6RE31"/>
<gene>
    <name evidence="2" type="ORF">NC653_006230</name>
</gene>
<dbReference type="Proteomes" id="UP001164929">
    <property type="component" value="Chromosome 2"/>
</dbReference>
<evidence type="ECO:0000256" key="1">
    <source>
        <dbReference type="SAM" id="MobiDB-lite"/>
    </source>
</evidence>
<protein>
    <submittedName>
        <fullName evidence="2">Uncharacterized protein</fullName>
    </submittedName>
</protein>
<keyword evidence="3" id="KW-1185">Reference proteome</keyword>
<name>A0AAD6RE31_9ROSI</name>
<organism evidence="2 3">
    <name type="scientific">Populus alba x Populus x berolinensis</name>
    <dbReference type="NCBI Taxonomy" id="444605"/>
    <lineage>
        <taxon>Eukaryota</taxon>
        <taxon>Viridiplantae</taxon>
        <taxon>Streptophyta</taxon>
        <taxon>Embryophyta</taxon>
        <taxon>Tracheophyta</taxon>
        <taxon>Spermatophyta</taxon>
        <taxon>Magnoliopsida</taxon>
        <taxon>eudicotyledons</taxon>
        <taxon>Gunneridae</taxon>
        <taxon>Pentapetalae</taxon>
        <taxon>rosids</taxon>
        <taxon>fabids</taxon>
        <taxon>Malpighiales</taxon>
        <taxon>Salicaceae</taxon>
        <taxon>Saliceae</taxon>
        <taxon>Populus</taxon>
    </lineage>
</organism>
<reference evidence="2" key="1">
    <citation type="journal article" date="2023" name="Mol. Ecol. Resour.">
        <title>Chromosome-level genome assembly of a triploid poplar Populus alba 'Berolinensis'.</title>
        <authorList>
            <person name="Chen S."/>
            <person name="Yu Y."/>
            <person name="Wang X."/>
            <person name="Wang S."/>
            <person name="Zhang T."/>
            <person name="Zhou Y."/>
            <person name="He R."/>
            <person name="Meng N."/>
            <person name="Wang Y."/>
            <person name="Liu W."/>
            <person name="Liu Z."/>
            <person name="Liu J."/>
            <person name="Guo Q."/>
            <person name="Huang H."/>
            <person name="Sederoff R.R."/>
            <person name="Wang G."/>
            <person name="Qu G."/>
            <person name="Chen S."/>
        </authorList>
    </citation>
    <scope>NUCLEOTIDE SEQUENCE</scope>
    <source>
        <strain evidence="2">SC-2020</strain>
    </source>
</reference>
<evidence type="ECO:0000313" key="3">
    <source>
        <dbReference type="Proteomes" id="UP001164929"/>
    </source>
</evidence>
<feature type="compositionally biased region" description="Basic and acidic residues" evidence="1">
    <location>
        <begin position="57"/>
        <end position="66"/>
    </location>
</feature>
<accession>A0AAD6RE31</accession>
<proteinExistence type="predicted"/>
<sequence>MPGDAELAWLPSLRNSRGVRLSILRIPYKIPIRISKPVARPEEERSRRAPKVWPRKNWKESEDDGNKTQYCYEPHINTLEDAATREGAVAGRSTLQDIRSELKDNRRRELLASKQNMAPPKKAKMVYLVIG</sequence>